<dbReference type="SUPFAM" id="SSF53335">
    <property type="entry name" value="S-adenosyl-L-methionine-dependent methyltransferases"/>
    <property type="match status" value="1"/>
</dbReference>
<dbReference type="EMBL" id="JAOWKX010000012">
    <property type="protein sequence ID" value="MCV2886554.1"/>
    <property type="molecule type" value="Genomic_DNA"/>
</dbReference>
<keyword evidence="2" id="KW-1185">Reference proteome</keyword>
<accession>A0ABT3AD43</accession>
<keyword evidence="1" id="KW-0489">Methyltransferase</keyword>
<dbReference type="Proteomes" id="UP001652504">
    <property type="component" value="Unassembled WGS sequence"/>
</dbReference>
<sequence length="223" mass="25719">MLNYPCPLCLSGDTQHYHTDKRRRYFQCNLCMLVFVEPCSLPNQVQEKQEYDLHENAFEDEGYRHFLTKLSAPLIQTLSENLSSPTLSGLDFGCGPAPVLASMLEEFGIKMAVFDPIYANNLSKLRQRYDVITCTEACEHFHAPHVEFTKLINMLTPNGLLAVMTKRVISKERFAHWHYKNDITHVSFFSEKTFQWIANHYGLTLSVISNDVVFLRKHINSPT</sequence>
<reference evidence="1 2" key="1">
    <citation type="submission" date="2022-10" db="EMBL/GenBank/DDBJ databases">
        <title>Aestuariibacter sp. AA17 isolated from Montipora capitata coral fragment.</title>
        <authorList>
            <person name="Emsley S.A."/>
            <person name="Pfannmuller K.M."/>
            <person name="Loughran R.M."/>
            <person name="Shlafstein M."/>
            <person name="Papke E."/>
            <person name="Saw J.H."/>
            <person name="Ushijima B."/>
            <person name="Videau P."/>
        </authorList>
    </citation>
    <scope>NUCLEOTIDE SEQUENCE [LARGE SCALE GENOMIC DNA]</scope>
    <source>
        <strain evidence="1 2">AA17</strain>
    </source>
</reference>
<keyword evidence="1" id="KW-0808">Transferase</keyword>
<protein>
    <submittedName>
        <fullName evidence="1">Class I SAM-dependent methyltransferase</fullName>
    </submittedName>
</protein>
<dbReference type="RefSeq" id="WP_263713843.1">
    <property type="nucleotide sequence ID" value="NZ_JAOWKX010000012.1"/>
</dbReference>
<dbReference type="Pfam" id="PF13489">
    <property type="entry name" value="Methyltransf_23"/>
    <property type="match status" value="1"/>
</dbReference>
<evidence type="ECO:0000313" key="2">
    <source>
        <dbReference type="Proteomes" id="UP001652504"/>
    </source>
</evidence>
<name>A0ABT3AD43_9ALTE</name>
<comment type="caution">
    <text evidence="1">The sequence shown here is derived from an EMBL/GenBank/DDBJ whole genome shotgun (WGS) entry which is preliminary data.</text>
</comment>
<dbReference type="InterPro" id="IPR029063">
    <property type="entry name" value="SAM-dependent_MTases_sf"/>
</dbReference>
<gene>
    <name evidence="1" type="ORF">OE749_17815</name>
</gene>
<organism evidence="1 2">
    <name type="scientific">Fluctibacter corallii</name>
    <dbReference type="NCBI Taxonomy" id="2984329"/>
    <lineage>
        <taxon>Bacteria</taxon>
        <taxon>Pseudomonadati</taxon>
        <taxon>Pseudomonadota</taxon>
        <taxon>Gammaproteobacteria</taxon>
        <taxon>Alteromonadales</taxon>
        <taxon>Alteromonadaceae</taxon>
        <taxon>Fluctibacter</taxon>
    </lineage>
</organism>
<proteinExistence type="predicted"/>
<dbReference type="GO" id="GO:0008168">
    <property type="term" value="F:methyltransferase activity"/>
    <property type="evidence" value="ECO:0007669"/>
    <property type="project" value="UniProtKB-KW"/>
</dbReference>
<evidence type="ECO:0000313" key="1">
    <source>
        <dbReference type="EMBL" id="MCV2886554.1"/>
    </source>
</evidence>
<dbReference type="GO" id="GO:0032259">
    <property type="term" value="P:methylation"/>
    <property type="evidence" value="ECO:0007669"/>
    <property type="project" value="UniProtKB-KW"/>
</dbReference>
<dbReference type="Gene3D" id="3.40.50.150">
    <property type="entry name" value="Vaccinia Virus protein VP39"/>
    <property type="match status" value="1"/>
</dbReference>